<evidence type="ECO:0000256" key="1">
    <source>
        <dbReference type="ARBA" id="ARBA00007613"/>
    </source>
</evidence>
<gene>
    <name evidence="3" type="primary">oprM_10</name>
    <name evidence="3" type="ORF">LMG27177_03965</name>
</gene>
<dbReference type="PANTHER" id="PTHR30203">
    <property type="entry name" value="OUTER MEMBRANE CATION EFFLUX PROTEIN"/>
    <property type="match status" value="1"/>
</dbReference>
<dbReference type="InterPro" id="IPR003423">
    <property type="entry name" value="OMP_efflux"/>
</dbReference>
<dbReference type="Gene3D" id="1.20.1600.10">
    <property type="entry name" value="Outer membrane efflux proteins (OEP)"/>
    <property type="match status" value="1"/>
</dbReference>
<reference evidence="3 4" key="1">
    <citation type="submission" date="2020-04" db="EMBL/GenBank/DDBJ databases">
        <authorList>
            <person name="De Canck E."/>
        </authorList>
    </citation>
    <scope>NUCLEOTIDE SEQUENCE [LARGE SCALE GENOMIC DNA]</scope>
    <source>
        <strain evidence="3 4">LMG 27177</strain>
    </source>
</reference>
<dbReference type="SUPFAM" id="SSF56954">
    <property type="entry name" value="Outer membrane efflux proteins (OEP)"/>
    <property type="match status" value="1"/>
</dbReference>
<keyword evidence="2" id="KW-0812">Transmembrane</keyword>
<keyword evidence="2" id="KW-0472">Membrane</keyword>
<dbReference type="GO" id="GO:0005886">
    <property type="term" value="C:plasma membrane"/>
    <property type="evidence" value="ECO:0007669"/>
    <property type="project" value="UniProtKB-SubCell"/>
</dbReference>
<comment type="subcellular location">
    <subcellularLocation>
        <location evidence="2">Cell membrane</location>
        <topology evidence="2">Lipid-anchor</topology>
    </subcellularLocation>
</comment>
<organism evidence="3 4">
    <name type="scientific">Paraburkholderia fynbosensis</name>
    <dbReference type="NCBI Taxonomy" id="1200993"/>
    <lineage>
        <taxon>Bacteria</taxon>
        <taxon>Pseudomonadati</taxon>
        <taxon>Pseudomonadota</taxon>
        <taxon>Betaproteobacteria</taxon>
        <taxon>Burkholderiales</taxon>
        <taxon>Burkholderiaceae</taxon>
        <taxon>Paraburkholderia</taxon>
    </lineage>
</organism>
<dbReference type="NCBIfam" id="TIGR01845">
    <property type="entry name" value="outer_NodT"/>
    <property type="match status" value="1"/>
</dbReference>
<keyword evidence="4" id="KW-1185">Reference proteome</keyword>
<keyword evidence="2" id="KW-0564">Palmitate</keyword>
<comment type="similarity">
    <text evidence="1 2">Belongs to the outer membrane factor (OMF) (TC 1.B.17) family.</text>
</comment>
<sequence length="477" mass="50594">MKSPIGYLSAVSVGMRCCACALGATLCLSGCAVGPDYHQPAIAIPTQFKEAGTQWRLAAPNPQASLSSRWWDAYGDAELSRLVDAALQSNQSIAGAAAAYRLAQATVAADRASLFPTLGVDASASHSSSTTNQYAKAEASWEVDLWGGVRRQIESGKANAQSADATLAGERLSIAATLATDYFDIRQLDIDIDLLRQQEAVNGRILAITRAALAQGTASQVDLLYAQDTQEAVVANLQISQTSREQDEHAIAVLTGVPPASLSIAPRLDYVFREPEVPSVLPSALLERRPDVVSAERTAAAANALIGVEKAAFFPDLDLSAQGLVQHNTFATLFSLPTRMWSLGPSLAATLFDGGARVAAVHKAQATYDEDVASYREAVLTAFQNVEDSLSSLNHLRQQEHAFADIYQRNRQLLESVAAQLTAGTASEQSDLTQQVTLLTARQNLNDTQAALAKSGVGLVKNVGGGWTSSKSQAQIP</sequence>
<dbReference type="Pfam" id="PF02321">
    <property type="entry name" value="OEP"/>
    <property type="match status" value="2"/>
</dbReference>
<evidence type="ECO:0000313" key="4">
    <source>
        <dbReference type="Proteomes" id="UP000494252"/>
    </source>
</evidence>
<dbReference type="RefSeq" id="WP_217468621.1">
    <property type="nucleotide sequence ID" value="NZ_CADIKI010000011.1"/>
</dbReference>
<evidence type="ECO:0000313" key="3">
    <source>
        <dbReference type="EMBL" id="CAB3795795.1"/>
    </source>
</evidence>
<feature type="chain" id="PRO_5027160253" evidence="2">
    <location>
        <begin position="24"/>
        <end position="477"/>
    </location>
</feature>
<dbReference type="PANTHER" id="PTHR30203:SF33">
    <property type="entry name" value="BLR4455 PROTEIN"/>
    <property type="match status" value="1"/>
</dbReference>
<name>A0A6J5GFD6_9BURK</name>
<keyword evidence="2" id="KW-1134">Transmembrane beta strand</keyword>
<dbReference type="EMBL" id="CADIKI010000011">
    <property type="protein sequence ID" value="CAB3795795.1"/>
    <property type="molecule type" value="Genomic_DNA"/>
</dbReference>
<dbReference type="Gene3D" id="2.20.200.10">
    <property type="entry name" value="Outer membrane efflux proteins (OEP)"/>
    <property type="match status" value="1"/>
</dbReference>
<proteinExistence type="inferred from homology"/>
<dbReference type="GO" id="GO:0015562">
    <property type="term" value="F:efflux transmembrane transporter activity"/>
    <property type="evidence" value="ECO:0007669"/>
    <property type="project" value="InterPro"/>
</dbReference>
<keyword evidence="2" id="KW-0449">Lipoprotein</keyword>
<dbReference type="AlphaFoldDB" id="A0A6J5GFD6"/>
<dbReference type="InterPro" id="IPR010131">
    <property type="entry name" value="MdtP/NodT-like"/>
</dbReference>
<protein>
    <submittedName>
        <fullName evidence="3">Outer membrane protein OprM</fullName>
    </submittedName>
</protein>
<keyword evidence="2" id="KW-0732">Signal</keyword>
<dbReference type="Proteomes" id="UP000494252">
    <property type="component" value="Unassembled WGS sequence"/>
</dbReference>
<accession>A0A6J5GFD6</accession>
<evidence type="ECO:0000256" key="2">
    <source>
        <dbReference type="RuleBase" id="RU362097"/>
    </source>
</evidence>
<feature type="signal peptide" evidence="2">
    <location>
        <begin position="1"/>
        <end position="23"/>
    </location>
</feature>